<dbReference type="OrthoDB" id="506498at2759"/>
<evidence type="ECO:0000259" key="1">
    <source>
        <dbReference type="Pfam" id="PF08241"/>
    </source>
</evidence>
<dbReference type="InterPro" id="IPR013216">
    <property type="entry name" value="Methyltransf_11"/>
</dbReference>
<dbReference type="Pfam" id="PF08241">
    <property type="entry name" value="Methyltransf_11"/>
    <property type="match status" value="1"/>
</dbReference>
<dbReference type="GO" id="GO:0008757">
    <property type="term" value="F:S-adenosylmethionine-dependent methyltransferase activity"/>
    <property type="evidence" value="ECO:0007669"/>
    <property type="project" value="InterPro"/>
</dbReference>
<dbReference type="SUPFAM" id="SSF53335">
    <property type="entry name" value="S-adenosyl-L-methionine-dependent methyltransferases"/>
    <property type="match status" value="1"/>
</dbReference>
<gene>
    <name evidence="2" type="ORF">RFULGI_LOCUS4913</name>
</gene>
<dbReference type="Gene3D" id="3.40.50.150">
    <property type="entry name" value="Vaccinia Virus protein VP39"/>
    <property type="match status" value="1"/>
</dbReference>
<dbReference type="InterPro" id="IPR029063">
    <property type="entry name" value="SAM-dependent_MTases_sf"/>
</dbReference>
<accession>A0A9N9FUK8</accession>
<comment type="caution">
    <text evidence="2">The sequence shown here is derived from an EMBL/GenBank/DDBJ whole genome shotgun (WGS) entry which is preliminary data.</text>
</comment>
<name>A0A9N9FUK8_9GLOM</name>
<dbReference type="AlphaFoldDB" id="A0A9N9FUK8"/>
<keyword evidence="3" id="KW-1185">Reference proteome</keyword>
<dbReference type="EMBL" id="CAJVPZ010005146">
    <property type="protein sequence ID" value="CAG8557393.1"/>
    <property type="molecule type" value="Genomic_DNA"/>
</dbReference>
<evidence type="ECO:0000313" key="3">
    <source>
        <dbReference type="Proteomes" id="UP000789396"/>
    </source>
</evidence>
<feature type="non-terminal residue" evidence="2">
    <location>
        <position position="1"/>
    </location>
</feature>
<organism evidence="2 3">
    <name type="scientific">Racocetra fulgida</name>
    <dbReference type="NCBI Taxonomy" id="60492"/>
    <lineage>
        <taxon>Eukaryota</taxon>
        <taxon>Fungi</taxon>
        <taxon>Fungi incertae sedis</taxon>
        <taxon>Mucoromycota</taxon>
        <taxon>Glomeromycotina</taxon>
        <taxon>Glomeromycetes</taxon>
        <taxon>Diversisporales</taxon>
        <taxon>Gigasporaceae</taxon>
        <taxon>Racocetra</taxon>
    </lineage>
</organism>
<protein>
    <submittedName>
        <fullName evidence="2">20088_t:CDS:1</fullName>
    </submittedName>
</protein>
<feature type="domain" description="Methyltransferase type 11" evidence="1">
    <location>
        <begin position="10"/>
        <end position="82"/>
    </location>
</feature>
<proteinExistence type="predicted"/>
<reference evidence="2" key="1">
    <citation type="submission" date="2021-06" db="EMBL/GenBank/DDBJ databases">
        <authorList>
            <person name="Kallberg Y."/>
            <person name="Tangrot J."/>
            <person name="Rosling A."/>
        </authorList>
    </citation>
    <scope>NUCLEOTIDE SEQUENCE</scope>
    <source>
        <strain evidence="2">IN212</strain>
    </source>
</reference>
<evidence type="ECO:0000313" key="2">
    <source>
        <dbReference type="EMBL" id="CAG8557393.1"/>
    </source>
</evidence>
<sequence>MGLEFPSSTFIGIDIDSSNFPPLDRCPSNVCFLTCNAAHGIPFPPDTFDFVHISMMWCAFSESQWLNLIKDLVRVLKYDGWIEFVNPNPCSRNPGKAEQLLFESGVDISIYEMIPKYLEAVDELDEINCLSIDYPVGEHFDCFGKFVKNIKRVYESIVFLPKYMGMSSEEFNDLLNEFCKEVNENKPSFDIHRQFAKK</sequence>
<dbReference type="Proteomes" id="UP000789396">
    <property type="component" value="Unassembled WGS sequence"/>
</dbReference>